<protein>
    <recommendedName>
        <fullName evidence="4">Tetratricopeptide repeat protein</fullName>
    </recommendedName>
</protein>
<dbReference type="SUPFAM" id="SSF81901">
    <property type="entry name" value="HCP-like"/>
    <property type="match status" value="1"/>
</dbReference>
<feature type="chain" id="PRO_5001707943" description="Tetratricopeptide repeat protein" evidence="1">
    <location>
        <begin position="26"/>
        <end position="360"/>
    </location>
</feature>
<dbReference type="AlphaFoldDB" id="A0A075NXR3"/>
<organism evidence="2 3">
    <name type="scientific">Alteromonas australica</name>
    <dbReference type="NCBI Taxonomy" id="589873"/>
    <lineage>
        <taxon>Bacteria</taxon>
        <taxon>Pseudomonadati</taxon>
        <taxon>Pseudomonadota</taxon>
        <taxon>Gammaproteobacteria</taxon>
        <taxon>Alteromonadales</taxon>
        <taxon>Alteromonadaceae</taxon>
        <taxon>Alteromonas/Salinimonas group</taxon>
        <taxon>Alteromonas</taxon>
    </lineage>
</organism>
<keyword evidence="1" id="KW-0732">Signal</keyword>
<evidence type="ECO:0008006" key="4">
    <source>
        <dbReference type="Google" id="ProtNLM"/>
    </source>
</evidence>
<dbReference type="Gene3D" id="1.25.40.10">
    <property type="entry name" value="Tetratricopeptide repeat domain"/>
    <property type="match status" value="1"/>
</dbReference>
<name>A0A075NXR3_9ALTE</name>
<dbReference type="InterPro" id="IPR011990">
    <property type="entry name" value="TPR-like_helical_dom_sf"/>
</dbReference>
<accession>A0A075NXR3</accession>
<keyword evidence="3" id="KW-1185">Reference proteome</keyword>
<dbReference type="GeneID" id="78253554"/>
<reference evidence="2 3" key="1">
    <citation type="submission" date="2014-06" db="EMBL/GenBank/DDBJ databases">
        <title>Genomes of Alteromonas australica, a world apart.</title>
        <authorList>
            <person name="Gonzaga A."/>
            <person name="Lopez-Perez M."/>
            <person name="Rodriguez-Valera F."/>
        </authorList>
    </citation>
    <scope>NUCLEOTIDE SEQUENCE [LARGE SCALE GENOMIC DNA]</scope>
    <source>
        <strain evidence="2 3">H 17</strain>
    </source>
</reference>
<dbReference type="EMBL" id="CP008849">
    <property type="protein sequence ID" value="AIF97415.1"/>
    <property type="molecule type" value="Genomic_DNA"/>
</dbReference>
<evidence type="ECO:0000313" key="2">
    <source>
        <dbReference type="EMBL" id="AIF97415.1"/>
    </source>
</evidence>
<dbReference type="eggNOG" id="COG0457">
    <property type="taxonomic scope" value="Bacteria"/>
</dbReference>
<evidence type="ECO:0000256" key="1">
    <source>
        <dbReference type="SAM" id="SignalP"/>
    </source>
</evidence>
<dbReference type="KEGG" id="aal:EP13_01150"/>
<gene>
    <name evidence="2" type="ORF">EP13_01150</name>
</gene>
<dbReference type="Proteomes" id="UP000056090">
    <property type="component" value="Chromosome"/>
</dbReference>
<sequence length="360" mass="40459">MNLKKLAIPLLCVTTLSASSMTVVASTAETNQQSQQTVDFEWLFQQGAFEKIIEALSEIKNKTPEQHNMLVSALMNTDLDDAEEASERFIRAYSNDYRAYHTHASVMGAQASSSIFSALGYAKKAKQSLEQAVEIAPDEIAVYQALMQFHLMAPSIAGGDIDEAKKLAQHIATLDDIEGQFALAKVYLEDDQEGEAKTLYAPLLERDDTQIRARFELGNYYLTDEQFQASYDILLPLSAMQVPVVDKADNEQWDKYEESMSRLLYGKYRLGQVAVKSGQYTQEGIQALKRYLQEYDDTIIDTQSLPTPSWAKLRLAELLLNANALSEAEDLIKQIGEDDDKNFSKILKQLKKELKKRAAV</sequence>
<evidence type="ECO:0000313" key="3">
    <source>
        <dbReference type="Proteomes" id="UP000056090"/>
    </source>
</evidence>
<proteinExistence type="predicted"/>
<dbReference type="RefSeq" id="WP_044055587.1">
    <property type="nucleotide sequence ID" value="NZ_CBCSKJ010000005.1"/>
</dbReference>
<feature type="signal peptide" evidence="1">
    <location>
        <begin position="1"/>
        <end position="25"/>
    </location>
</feature>